<keyword evidence="14" id="KW-0175">Coiled coil</keyword>
<evidence type="ECO:0000256" key="5">
    <source>
        <dbReference type="ARBA" id="ARBA00022729"/>
    </source>
</evidence>
<dbReference type="Proteomes" id="UP001472677">
    <property type="component" value="Unassembled WGS sequence"/>
</dbReference>
<keyword evidence="4 15" id="KW-0812">Transmembrane</keyword>
<gene>
    <name evidence="17" type="ORF">V6N12_069583</name>
</gene>
<evidence type="ECO:0000256" key="6">
    <source>
        <dbReference type="ARBA" id="ARBA00022741"/>
    </source>
</evidence>
<dbReference type="Pfam" id="PF00069">
    <property type="entry name" value="Pkinase"/>
    <property type="match status" value="1"/>
</dbReference>
<keyword evidence="3" id="KW-0808">Transferase</keyword>
<organism evidence="17 18">
    <name type="scientific">Hibiscus sabdariffa</name>
    <name type="common">roselle</name>
    <dbReference type="NCBI Taxonomy" id="183260"/>
    <lineage>
        <taxon>Eukaryota</taxon>
        <taxon>Viridiplantae</taxon>
        <taxon>Streptophyta</taxon>
        <taxon>Embryophyta</taxon>
        <taxon>Tracheophyta</taxon>
        <taxon>Spermatophyta</taxon>
        <taxon>Magnoliopsida</taxon>
        <taxon>eudicotyledons</taxon>
        <taxon>Gunneridae</taxon>
        <taxon>Pentapetalae</taxon>
        <taxon>rosids</taxon>
        <taxon>malvids</taxon>
        <taxon>Malvales</taxon>
        <taxon>Malvaceae</taxon>
        <taxon>Malvoideae</taxon>
        <taxon>Hibiscus</taxon>
    </lineage>
</organism>
<dbReference type="EMBL" id="JBBPBM010000006">
    <property type="protein sequence ID" value="KAK8579254.1"/>
    <property type="molecule type" value="Genomic_DNA"/>
</dbReference>
<dbReference type="InterPro" id="IPR017441">
    <property type="entry name" value="Protein_kinase_ATP_BS"/>
</dbReference>
<feature type="transmembrane region" description="Helical" evidence="15">
    <location>
        <begin position="12"/>
        <end position="34"/>
    </location>
</feature>
<name>A0ABR2FEA3_9ROSI</name>
<dbReference type="Gene3D" id="1.10.510.10">
    <property type="entry name" value="Transferase(Phosphotransferase) domain 1"/>
    <property type="match status" value="1"/>
</dbReference>
<feature type="binding site" evidence="12">
    <location>
        <position position="220"/>
    </location>
    <ligand>
        <name>ATP</name>
        <dbReference type="ChEBI" id="CHEBI:30616"/>
    </ligand>
</feature>
<evidence type="ECO:0000256" key="1">
    <source>
        <dbReference type="ARBA" id="ARBA00004479"/>
    </source>
</evidence>
<comment type="similarity">
    <text evidence="13">Belongs to the protein kinase superfamily.</text>
</comment>
<evidence type="ECO:0000256" key="13">
    <source>
        <dbReference type="RuleBase" id="RU000304"/>
    </source>
</evidence>
<evidence type="ECO:0000256" key="10">
    <source>
        <dbReference type="ARBA" id="ARBA00023136"/>
    </source>
</evidence>
<evidence type="ECO:0000259" key="16">
    <source>
        <dbReference type="PROSITE" id="PS50011"/>
    </source>
</evidence>
<evidence type="ECO:0000256" key="14">
    <source>
        <dbReference type="SAM" id="Coils"/>
    </source>
</evidence>
<dbReference type="InterPro" id="IPR000719">
    <property type="entry name" value="Prot_kinase_dom"/>
</dbReference>
<evidence type="ECO:0000256" key="7">
    <source>
        <dbReference type="ARBA" id="ARBA00022777"/>
    </source>
</evidence>
<evidence type="ECO:0000256" key="4">
    <source>
        <dbReference type="ARBA" id="ARBA00022692"/>
    </source>
</evidence>
<keyword evidence="2 13" id="KW-0723">Serine/threonine-protein kinase</keyword>
<evidence type="ECO:0000313" key="18">
    <source>
        <dbReference type="Proteomes" id="UP001472677"/>
    </source>
</evidence>
<reference evidence="17 18" key="1">
    <citation type="journal article" date="2024" name="G3 (Bethesda)">
        <title>Genome assembly of Hibiscus sabdariffa L. provides insights into metabolisms of medicinal natural products.</title>
        <authorList>
            <person name="Kim T."/>
        </authorList>
    </citation>
    <scope>NUCLEOTIDE SEQUENCE [LARGE SCALE GENOMIC DNA]</scope>
    <source>
        <strain evidence="17">TK-2024</strain>
        <tissue evidence="17">Old leaves</tissue>
    </source>
</reference>
<keyword evidence="7" id="KW-0418">Kinase</keyword>
<sequence length="495" mass="56506">MDSTFALAANSVATLINVGTALLSVFSASLNYALRFHYNVEKLKERKGELARALTRLQHEIEEAEMQLLKIEDDVLDLQSKVDSTLEAVGNLETEILNQHDKRCLNWFPNWSVRHRLGRKAIKMTKDISELVEKISKFGQPGRIAYYERQKAPVEAGVDMEMEAGTIERLIKLLHDENPTRFSSQMLQSFTSNYSTKLGEGGYGVVYKGHLPDRRPLAVKVLSNYVPDERIKEQFMSEKKALVYEFMENGSLDKLLFENKREIEWDKLYEIAVGAARGLEYLHHFTLKKIIHYDIKPANVLLDSDYCPKIADFGLAKLCSRDTTNITMSRVGGTPGYAAPEIWMPFPVSYKCDVYSFGVMLFEIVGRRRNLVGEEWFPKQVWENFDRGELEEIWDNCEIEEKDREKAKTMVTVALWCIQYLPDARPSMRDVVKILEGGAEAATPPNPFQHLISSANAHPSCIVSGSDSTTDYGTHNIDDTTIMRRYEIQYATSQK</sequence>
<accession>A0ABR2FEA3</accession>
<dbReference type="SUPFAM" id="SSF56112">
    <property type="entry name" value="Protein kinase-like (PK-like)"/>
    <property type="match status" value="1"/>
</dbReference>
<evidence type="ECO:0000256" key="8">
    <source>
        <dbReference type="ARBA" id="ARBA00022840"/>
    </source>
</evidence>
<dbReference type="PROSITE" id="PS00107">
    <property type="entry name" value="PROTEIN_KINASE_ATP"/>
    <property type="match status" value="1"/>
</dbReference>
<dbReference type="PROSITE" id="PS50011">
    <property type="entry name" value="PROTEIN_KINASE_DOM"/>
    <property type="match status" value="1"/>
</dbReference>
<feature type="coiled-coil region" evidence="14">
    <location>
        <begin position="40"/>
        <end position="81"/>
    </location>
</feature>
<evidence type="ECO:0000313" key="17">
    <source>
        <dbReference type="EMBL" id="KAK8579254.1"/>
    </source>
</evidence>
<evidence type="ECO:0000256" key="2">
    <source>
        <dbReference type="ARBA" id="ARBA00022527"/>
    </source>
</evidence>
<keyword evidence="9 15" id="KW-1133">Transmembrane helix</keyword>
<keyword evidence="18" id="KW-1185">Reference proteome</keyword>
<evidence type="ECO:0000256" key="15">
    <source>
        <dbReference type="SAM" id="Phobius"/>
    </source>
</evidence>
<dbReference type="Gene3D" id="3.30.200.20">
    <property type="entry name" value="Phosphorylase Kinase, domain 1"/>
    <property type="match status" value="1"/>
</dbReference>
<dbReference type="PANTHER" id="PTHR27009">
    <property type="entry name" value="RUST RESISTANCE KINASE LR10-RELATED"/>
    <property type="match status" value="1"/>
</dbReference>
<keyword evidence="8 12" id="KW-0067">ATP-binding</keyword>
<keyword evidence="10 15" id="KW-0472">Membrane</keyword>
<keyword evidence="6 12" id="KW-0547">Nucleotide-binding</keyword>
<proteinExistence type="inferred from homology"/>
<evidence type="ECO:0000256" key="9">
    <source>
        <dbReference type="ARBA" id="ARBA00022989"/>
    </source>
</evidence>
<feature type="domain" description="Protein kinase" evidence="16">
    <location>
        <begin position="192"/>
        <end position="449"/>
    </location>
</feature>
<evidence type="ECO:0000256" key="11">
    <source>
        <dbReference type="ARBA" id="ARBA00023180"/>
    </source>
</evidence>
<comment type="subcellular location">
    <subcellularLocation>
        <location evidence="1">Membrane</location>
        <topology evidence="1">Single-pass type I membrane protein</topology>
    </subcellularLocation>
</comment>
<dbReference type="InterPro" id="IPR045874">
    <property type="entry name" value="LRK10/LRL21-25-like"/>
</dbReference>
<dbReference type="InterPro" id="IPR008271">
    <property type="entry name" value="Ser/Thr_kinase_AS"/>
</dbReference>
<evidence type="ECO:0000256" key="12">
    <source>
        <dbReference type="PROSITE-ProRule" id="PRU10141"/>
    </source>
</evidence>
<keyword evidence="11" id="KW-0325">Glycoprotein</keyword>
<dbReference type="InterPro" id="IPR011009">
    <property type="entry name" value="Kinase-like_dom_sf"/>
</dbReference>
<dbReference type="PROSITE" id="PS00108">
    <property type="entry name" value="PROTEIN_KINASE_ST"/>
    <property type="match status" value="1"/>
</dbReference>
<comment type="caution">
    <text evidence="17">The sequence shown here is derived from an EMBL/GenBank/DDBJ whole genome shotgun (WGS) entry which is preliminary data.</text>
</comment>
<dbReference type="SMART" id="SM00220">
    <property type="entry name" value="S_TKc"/>
    <property type="match status" value="1"/>
</dbReference>
<evidence type="ECO:0000256" key="3">
    <source>
        <dbReference type="ARBA" id="ARBA00022679"/>
    </source>
</evidence>
<keyword evidence="5" id="KW-0732">Signal</keyword>
<protein>
    <recommendedName>
        <fullName evidence="16">Protein kinase domain-containing protein</fullName>
    </recommendedName>
</protein>